<keyword evidence="2 4" id="KW-0554">One-carbon metabolism</keyword>
<gene>
    <name evidence="4 6" type="primary">mer</name>
    <name evidence="6" type="ordered locus">MCP_2681</name>
</gene>
<keyword evidence="3 4" id="KW-0560">Oxidoreductase</keyword>
<evidence type="ECO:0000313" key="6">
    <source>
        <dbReference type="EMBL" id="BAI62753.1"/>
    </source>
</evidence>
<reference evidence="6 7" key="1">
    <citation type="journal article" date="2007" name="Appl. Environ. Microbiol.">
        <title>Isolation of key methanogens for global methane emission from rice paddy fields: a novel isolate affiliated with the clone cluster rice cluster I.</title>
        <authorList>
            <person name="Sakai S."/>
            <person name="Imachi H."/>
            <person name="Sekiguchi Y."/>
            <person name="Ohashi A."/>
            <person name="Harada H."/>
            <person name="Kamagata Y."/>
        </authorList>
    </citation>
    <scope>NUCLEOTIDE SEQUENCE [LARGE SCALE GENOMIC DNA]</scope>
    <source>
        <strain evidence="7">DSM 17711 / JCM 13418 / NBRC 101707 / SANAE</strain>
    </source>
</reference>
<dbReference type="GO" id="GO:0005737">
    <property type="term" value="C:cytoplasm"/>
    <property type="evidence" value="ECO:0007669"/>
    <property type="project" value="UniProtKB-SubCell"/>
</dbReference>
<dbReference type="PATRIC" id="fig|304371.9.peg.2742"/>
<proteinExistence type="inferred from homology"/>
<dbReference type="AlphaFoldDB" id="D1Z231"/>
<accession>D1Z231</accession>
<comment type="function">
    <text evidence="4">Catalyzes the reversible reduction of methylene-H(4)MPT to methyl-H(4)MPT.</text>
</comment>
<dbReference type="InterPro" id="IPR036661">
    <property type="entry name" value="Luciferase-like_sf"/>
</dbReference>
<comment type="subcellular location">
    <subcellularLocation>
        <location evidence="4">Cytoplasm</location>
    </subcellularLocation>
</comment>
<keyword evidence="1 4" id="KW-0963">Cytoplasm</keyword>
<feature type="domain" description="Luciferase-like" evidence="5">
    <location>
        <begin position="13"/>
        <end position="300"/>
    </location>
</feature>
<evidence type="ECO:0000313" key="7">
    <source>
        <dbReference type="Proteomes" id="UP000001882"/>
    </source>
</evidence>
<protein>
    <recommendedName>
        <fullName evidence="4">5,10-methylenetetrahydromethanopterin reductase</fullName>
        <ecNumber evidence="4">1.5.98.2</ecNumber>
    </recommendedName>
    <alternativeName>
        <fullName evidence="4">Coenzyme F420-dependent N(5),N(10)-methylenetetrahydromethanopterin reductase</fullName>
    </alternativeName>
    <alternativeName>
        <fullName evidence="4">Methylene-H(4)MPT reductase</fullName>
    </alternativeName>
</protein>
<comment type="pathway">
    <text evidence="4">One-carbon metabolism; methanogenesis from CO(2); methyl-coenzyme M from 5,10-methylene-5,6,7,8-tetrahydromethanopterin: step 1/2.</text>
</comment>
<dbReference type="InterPro" id="IPR011251">
    <property type="entry name" value="Luciferase-like_dom"/>
</dbReference>
<dbReference type="NCBIfam" id="TIGR03555">
    <property type="entry name" value="F420_mer"/>
    <property type="match status" value="1"/>
</dbReference>
<dbReference type="Pfam" id="PF00296">
    <property type="entry name" value="Bac_luciferase"/>
    <property type="match status" value="1"/>
</dbReference>
<dbReference type="InParanoid" id="D1Z231"/>
<dbReference type="FunCoup" id="D1Z231">
    <property type="interactions" value="51"/>
</dbReference>
<dbReference type="GO" id="GO:0019386">
    <property type="term" value="P:methanogenesis, from carbon dioxide"/>
    <property type="evidence" value="ECO:0007669"/>
    <property type="project" value="UniProtKB-UniRule"/>
</dbReference>
<dbReference type="GeneID" id="8683038"/>
<dbReference type="KEGG" id="mpd:MCP_2681"/>
<dbReference type="Gene3D" id="3.20.20.30">
    <property type="entry name" value="Luciferase-like domain"/>
    <property type="match status" value="1"/>
</dbReference>
<dbReference type="GO" id="GO:0006730">
    <property type="term" value="P:one-carbon metabolic process"/>
    <property type="evidence" value="ECO:0007669"/>
    <property type="project" value="UniProtKB-UniRule"/>
</dbReference>
<organism evidence="6 7">
    <name type="scientific">Methanocella paludicola (strain DSM 17711 / JCM 13418 / NBRC 101707 / SANAE)</name>
    <dbReference type="NCBI Taxonomy" id="304371"/>
    <lineage>
        <taxon>Archaea</taxon>
        <taxon>Methanobacteriati</taxon>
        <taxon>Methanobacteriota</taxon>
        <taxon>Stenosarchaea group</taxon>
        <taxon>Methanomicrobia</taxon>
        <taxon>Methanocellales</taxon>
        <taxon>Methanocellaceae</taxon>
        <taxon>Methanocella</taxon>
    </lineage>
</organism>
<evidence type="ECO:0000259" key="5">
    <source>
        <dbReference type="Pfam" id="PF00296"/>
    </source>
</evidence>
<evidence type="ECO:0000256" key="2">
    <source>
        <dbReference type="ARBA" id="ARBA00022563"/>
    </source>
</evidence>
<dbReference type="NCBIfam" id="NF002619">
    <property type="entry name" value="PRK02271.1"/>
    <property type="match status" value="1"/>
</dbReference>
<dbReference type="RefSeq" id="WP_012901427.1">
    <property type="nucleotide sequence ID" value="NC_013665.1"/>
</dbReference>
<dbReference type="OrthoDB" id="213164at2157"/>
<name>D1Z231_METPS</name>
<dbReference type="HAMAP" id="MF_01091">
    <property type="entry name" value="F420_mer"/>
    <property type="match status" value="1"/>
</dbReference>
<reference evidence="7" key="3">
    <citation type="journal article" date="2011" name="PLoS ONE">
        <title>Genome sequence of a mesophilic hydrogenotrophic methanogen Methanocella paludicola, the first cultivated representative of the order Methanocellales.</title>
        <authorList>
            <person name="Sakai S."/>
            <person name="Takaki Y."/>
            <person name="Shimamura S."/>
            <person name="Sekine M."/>
            <person name="Tajima T."/>
            <person name="Kosugi H."/>
            <person name="Ichikawa N."/>
            <person name="Tasumi E."/>
            <person name="Hiraki A.T."/>
            <person name="Shimizu A."/>
            <person name="Kato Y."/>
            <person name="Nishiko R."/>
            <person name="Mori K."/>
            <person name="Fujita N."/>
            <person name="Imachi H."/>
            <person name="Takai K."/>
        </authorList>
    </citation>
    <scope>NUCLEOTIDE SEQUENCE [LARGE SCALE GENOMIC DNA]</scope>
    <source>
        <strain evidence="7">DSM 17711 / JCM 13418 / NBRC 101707 / SANAE</strain>
    </source>
</reference>
<evidence type="ECO:0000256" key="4">
    <source>
        <dbReference type="HAMAP-Rule" id="MF_01091"/>
    </source>
</evidence>
<dbReference type="EC" id="1.5.98.2" evidence="4"/>
<keyword evidence="7" id="KW-1185">Reference proteome</keyword>
<sequence>MATFGIEFVPNVPIKELINYCKFAEDAGLNYLWITDHYNNRNVFESLALIADKTSRIKLGPGITNAFTASPAVTASAICTVDEISDGRATLGIGPGDLSTLPKIGIPMETPVARLTEGVAVIKALWTGAPVSTPDNKVFKYAGAALAYKPKQKAIPVYIGAQGEKMLETAGKIGDGALINASNPKDFAFAVPIIKKAAGEKKFDIAAYTSFSIDNDSKKAKGAVRPVVAFIAAGAPVPVIQRHGLSLDAVNTIKGGLAKGDFKTAFGAVDDAMINAFSIYGTPAEMNAKIADLEKMGVTQIVAGSPIGGDKNKSIRLIGKYVIP</sequence>
<dbReference type="STRING" id="304371.MCP_2681"/>
<dbReference type="CDD" id="cd01097">
    <property type="entry name" value="Tetrahydromethanopterin_reductase"/>
    <property type="match status" value="1"/>
</dbReference>
<dbReference type="SUPFAM" id="SSF51679">
    <property type="entry name" value="Bacterial luciferase-like"/>
    <property type="match status" value="1"/>
</dbReference>
<dbReference type="InterPro" id="IPR050564">
    <property type="entry name" value="F420-G6PD/mer"/>
</dbReference>
<dbReference type="InterPro" id="IPR019946">
    <property type="entry name" value="MeH4methanopterin_reductase"/>
</dbReference>
<evidence type="ECO:0000256" key="3">
    <source>
        <dbReference type="ARBA" id="ARBA00023002"/>
    </source>
</evidence>
<dbReference type="eggNOG" id="arCOG02410">
    <property type="taxonomic scope" value="Archaea"/>
</dbReference>
<dbReference type="UniPathway" id="UPA00640">
    <property type="reaction ID" value="UER00697"/>
</dbReference>
<comment type="similarity">
    <text evidence="4">Belongs to the mer family.</text>
</comment>
<dbReference type="PANTHER" id="PTHR43244">
    <property type="match status" value="1"/>
</dbReference>
<dbReference type="PANTHER" id="PTHR43244:SF1">
    <property type="entry name" value="5,10-METHYLENETETRAHYDROMETHANOPTERIN REDUCTASE"/>
    <property type="match status" value="1"/>
</dbReference>
<evidence type="ECO:0000256" key="1">
    <source>
        <dbReference type="ARBA" id="ARBA00022490"/>
    </source>
</evidence>
<keyword evidence="4" id="KW-0484">Methanogenesis</keyword>
<dbReference type="EMBL" id="AP011532">
    <property type="protein sequence ID" value="BAI62753.1"/>
    <property type="molecule type" value="Genomic_DNA"/>
</dbReference>
<comment type="catalytic activity">
    <reaction evidence="4">
        <text>5-methyl-5,6,7,8-tetrahydromethanopterin + oxidized coenzyme F420-(gamma-L-Glu)(n) + H(+) = 5,10-methylenetetrahydromethanopterin + reduced coenzyme F420-(gamma-L-Glu)(n)</text>
        <dbReference type="Rhea" id="RHEA:21144"/>
        <dbReference type="Rhea" id="RHEA-COMP:12939"/>
        <dbReference type="Rhea" id="RHEA-COMP:14378"/>
        <dbReference type="ChEBI" id="CHEBI:15378"/>
        <dbReference type="ChEBI" id="CHEBI:57818"/>
        <dbReference type="ChEBI" id="CHEBI:58116"/>
        <dbReference type="ChEBI" id="CHEBI:133980"/>
        <dbReference type="ChEBI" id="CHEBI:139511"/>
        <dbReference type="EC" id="1.5.98.2"/>
    </reaction>
</comment>
<dbReference type="GO" id="GO:0018537">
    <property type="term" value="F:coenzyme F420-dependent N5,N10-methenyltetrahydromethanopterin reductase activity"/>
    <property type="evidence" value="ECO:0007669"/>
    <property type="project" value="UniProtKB-UniRule"/>
</dbReference>
<reference evidence="6 7" key="2">
    <citation type="journal article" date="2008" name="Int. J. Syst. Evol. Microbiol.">
        <title>Methanocella paludicola gen. nov., sp. nov., a methane-producing archaeon, the first isolate of the lineage 'Rice Cluster I', and proposal of the new archaeal order Methanocellales ord. nov.</title>
        <authorList>
            <person name="Sakai S."/>
            <person name="Imachi H."/>
            <person name="Hanada S."/>
            <person name="Ohashi A."/>
            <person name="Harada H."/>
            <person name="Kamagata Y."/>
        </authorList>
    </citation>
    <scope>NUCLEOTIDE SEQUENCE [LARGE SCALE GENOMIC DNA]</scope>
    <source>
        <strain evidence="7">DSM 17711 / JCM 13418 / NBRC 101707 / SANAE</strain>
    </source>
</reference>
<dbReference type="Proteomes" id="UP000001882">
    <property type="component" value="Chromosome"/>
</dbReference>
<dbReference type="GO" id="GO:0016705">
    <property type="term" value="F:oxidoreductase activity, acting on paired donors, with incorporation or reduction of molecular oxygen"/>
    <property type="evidence" value="ECO:0007669"/>
    <property type="project" value="InterPro"/>
</dbReference>